<keyword evidence="3 6" id="KW-0812">Transmembrane</keyword>
<evidence type="ECO:0000256" key="4">
    <source>
        <dbReference type="ARBA" id="ARBA00022989"/>
    </source>
</evidence>
<keyword evidence="5 6" id="KW-0472">Membrane</keyword>
<keyword evidence="8" id="KW-1185">Reference proteome</keyword>
<feature type="transmembrane region" description="Helical" evidence="6">
    <location>
        <begin position="361"/>
        <end position="379"/>
    </location>
</feature>
<comment type="caution">
    <text evidence="7">The sequence shown here is derived from an EMBL/GenBank/DDBJ whole genome shotgun (WGS) entry which is preliminary data.</text>
</comment>
<name>A0ABP9SUI1_9MICC</name>
<keyword evidence="2" id="KW-1003">Cell membrane</keyword>
<feature type="transmembrane region" description="Helical" evidence="6">
    <location>
        <begin position="255"/>
        <end position="276"/>
    </location>
</feature>
<evidence type="ECO:0000256" key="6">
    <source>
        <dbReference type="SAM" id="Phobius"/>
    </source>
</evidence>
<dbReference type="Pfam" id="PF01943">
    <property type="entry name" value="Polysacc_synt"/>
    <property type="match status" value="1"/>
</dbReference>
<evidence type="ECO:0000313" key="8">
    <source>
        <dbReference type="Proteomes" id="UP001500200"/>
    </source>
</evidence>
<protein>
    <recommendedName>
        <fullName evidence="9">Membrane protein involved in the export of O-antigen and teichoic acid</fullName>
    </recommendedName>
</protein>
<dbReference type="InterPro" id="IPR050833">
    <property type="entry name" value="Poly_Biosynth_Transport"/>
</dbReference>
<evidence type="ECO:0000256" key="2">
    <source>
        <dbReference type="ARBA" id="ARBA00022475"/>
    </source>
</evidence>
<dbReference type="Proteomes" id="UP001500200">
    <property type="component" value="Unassembled WGS sequence"/>
</dbReference>
<dbReference type="PANTHER" id="PTHR30250:SF11">
    <property type="entry name" value="O-ANTIGEN TRANSPORTER-RELATED"/>
    <property type="match status" value="1"/>
</dbReference>
<accession>A0ABP9SUI1</accession>
<evidence type="ECO:0000256" key="3">
    <source>
        <dbReference type="ARBA" id="ARBA00022692"/>
    </source>
</evidence>
<feature type="transmembrane region" description="Helical" evidence="6">
    <location>
        <begin position="91"/>
        <end position="118"/>
    </location>
</feature>
<evidence type="ECO:0000256" key="1">
    <source>
        <dbReference type="ARBA" id="ARBA00004651"/>
    </source>
</evidence>
<sequence>MAAPVSVASSSLTPPGHHRFLYLLAAVAQAAGPLLTQPFVQRILSPEQWGRVSFAISLISVGLIVILAGLPLIITRTYFEAGIGPKHARSLAGFGILQSAGLGVLAVACAGAVALLSGQFTDQLSVLLALLSVGLLGCIQMCLAVLRAEHRASLFVGITIGAQTLGHLAGLGAVTFFSPTAASYLGAFSIIVLITALWSAVAVRPGAPFEFPRVIKSALKTSMPVLPHSIALVLMLQGESFLLTTMHGPALYGKYGAVLPMALGPLAVVLALSNVWDTQVLSQHGKDPHGIVKRTQREGAVVGVALALAGSSAAVFATNILVKSPTVEQFQLARLLPSIAMGYVIFLMSTTQMVAVGKTRLLAVITPLTAGVALLAMSWPASSESLFFVGLVKVSCFAALGAIYLLVARRYGKGLVHARPLLIGLAATAGITAIMLSLPTDFVTGLVTFGLAALLMAGAAAFLFLKRRQSARSAEEKQQSEVT</sequence>
<feature type="transmembrane region" description="Helical" evidence="6">
    <location>
        <begin position="300"/>
        <end position="320"/>
    </location>
</feature>
<dbReference type="RefSeq" id="WP_345453011.1">
    <property type="nucleotide sequence ID" value="NZ_BAABKK010000035.1"/>
</dbReference>
<comment type="subcellular location">
    <subcellularLocation>
        <location evidence="1">Cell membrane</location>
        <topology evidence="1">Multi-pass membrane protein</topology>
    </subcellularLocation>
</comment>
<gene>
    <name evidence="7" type="ORF">GCM10023346_45660</name>
</gene>
<evidence type="ECO:0000256" key="5">
    <source>
        <dbReference type="ARBA" id="ARBA00023136"/>
    </source>
</evidence>
<feature type="transmembrane region" description="Helical" evidence="6">
    <location>
        <begin position="332"/>
        <end position="349"/>
    </location>
</feature>
<feature type="transmembrane region" description="Helical" evidence="6">
    <location>
        <begin position="385"/>
        <end position="408"/>
    </location>
</feature>
<feature type="transmembrane region" description="Helical" evidence="6">
    <location>
        <begin position="153"/>
        <end position="177"/>
    </location>
</feature>
<feature type="transmembrane region" description="Helical" evidence="6">
    <location>
        <begin position="444"/>
        <end position="465"/>
    </location>
</feature>
<proteinExistence type="predicted"/>
<dbReference type="InterPro" id="IPR002797">
    <property type="entry name" value="Polysacc_synth"/>
</dbReference>
<dbReference type="EMBL" id="BAABKK010000035">
    <property type="protein sequence ID" value="GAA5201380.1"/>
    <property type="molecule type" value="Genomic_DNA"/>
</dbReference>
<reference evidence="8" key="1">
    <citation type="journal article" date="2019" name="Int. J. Syst. Evol. Microbiol.">
        <title>The Global Catalogue of Microorganisms (GCM) 10K type strain sequencing project: providing services to taxonomists for standard genome sequencing and annotation.</title>
        <authorList>
            <consortium name="The Broad Institute Genomics Platform"/>
            <consortium name="The Broad Institute Genome Sequencing Center for Infectious Disease"/>
            <person name="Wu L."/>
            <person name="Ma J."/>
        </authorList>
    </citation>
    <scope>NUCLEOTIDE SEQUENCE [LARGE SCALE GENOMIC DNA]</scope>
    <source>
        <strain evidence="8">JCM 18514</strain>
    </source>
</reference>
<feature type="transmembrane region" description="Helical" evidence="6">
    <location>
        <begin position="224"/>
        <end position="243"/>
    </location>
</feature>
<feature type="transmembrane region" description="Helical" evidence="6">
    <location>
        <begin position="20"/>
        <end position="40"/>
    </location>
</feature>
<organism evidence="7 8">
    <name type="scientific">Arthrobacter gyeryongensis</name>
    <dbReference type="NCBI Taxonomy" id="1650592"/>
    <lineage>
        <taxon>Bacteria</taxon>
        <taxon>Bacillati</taxon>
        <taxon>Actinomycetota</taxon>
        <taxon>Actinomycetes</taxon>
        <taxon>Micrococcales</taxon>
        <taxon>Micrococcaceae</taxon>
        <taxon>Arthrobacter</taxon>
    </lineage>
</organism>
<keyword evidence="4 6" id="KW-1133">Transmembrane helix</keyword>
<evidence type="ECO:0008006" key="9">
    <source>
        <dbReference type="Google" id="ProtNLM"/>
    </source>
</evidence>
<feature type="transmembrane region" description="Helical" evidence="6">
    <location>
        <begin position="183"/>
        <end position="203"/>
    </location>
</feature>
<feature type="transmembrane region" description="Helical" evidence="6">
    <location>
        <begin position="420"/>
        <end position="438"/>
    </location>
</feature>
<feature type="transmembrane region" description="Helical" evidence="6">
    <location>
        <begin position="52"/>
        <end position="79"/>
    </location>
</feature>
<dbReference type="PANTHER" id="PTHR30250">
    <property type="entry name" value="PST FAMILY PREDICTED COLANIC ACID TRANSPORTER"/>
    <property type="match status" value="1"/>
</dbReference>
<evidence type="ECO:0000313" key="7">
    <source>
        <dbReference type="EMBL" id="GAA5201380.1"/>
    </source>
</evidence>
<feature type="transmembrane region" description="Helical" evidence="6">
    <location>
        <begin position="124"/>
        <end position="146"/>
    </location>
</feature>